<dbReference type="InterPro" id="IPR046342">
    <property type="entry name" value="CBS_dom_sf"/>
</dbReference>
<dbReference type="InterPro" id="IPR003661">
    <property type="entry name" value="HisK_dim/P_dom"/>
</dbReference>
<gene>
    <name evidence="5" type="ORF">ACFSKU_10310</name>
</gene>
<evidence type="ECO:0000256" key="2">
    <source>
        <dbReference type="ARBA" id="ARBA00012438"/>
    </source>
</evidence>
<comment type="caution">
    <text evidence="5">The sequence shown here is derived from an EMBL/GenBank/DDBJ whole genome shotgun (WGS) entry which is preliminary data.</text>
</comment>
<dbReference type="Gene3D" id="3.10.580.10">
    <property type="entry name" value="CBS-domain"/>
    <property type="match status" value="1"/>
</dbReference>
<dbReference type="Pfam" id="PF08448">
    <property type="entry name" value="PAS_4"/>
    <property type="match status" value="1"/>
</dbReference>
<dbReference type="EMBL" id="JBHUHV010000029">
    <property type="protein sequence ID" value="MFD2067275.1"/>
    <property type="molecule type" value="Genomic_DNA"/>
</dbReference>
<feature type="domain" description="CBS" evidence="4">
    <location>
        <begin position="64"/>
        <end position="119"/>
    </location>
</feature>
<dbReference type="InterPro" id="IPR000644">
    <property type="entry name" value="CBS_dom"/>
</dbReference>
<evidence type="ECO:0000256" key="1">
    <source>
        <dbReference type="ARBA" id="ARBA00000085"/>
    </source>
</evidence>
<evidence type="ECO:0000313" key="6">
    <source>
        <dbReference type="Proteomes" id="UP001597369"/>
    </source>
</evidence>
<dbReference type="RefSeq" id="WP_229960878.1">
    <property type="nucleotide sequence ID" value="NZ_JAJJWI010000009.1"/>
</dbReference>
<protein>
    <recommendedName>
        <fullName evidence="2">histidine kinase</fullName>
        <ecNumber evidence="2">2.7.13.3</ecNumber>
    </recommendedName>
</protein>
<dbReference type="CDD" id="cd00082">
    <property type="entry name" value="HisKA"/>
    <property type="match status" value="1"/>
</dbReference>
<evidence type="ECO:0000313" key="5">
    <source>
        <dbReference type="EMBL" id="MFD2067275.1"/>
    </source>
</evidence>
<dbReference type="Proteomes" id="UP001597369">
    <property type="component" value="Unassembled WGS sequence"/>
</dbReference>
<dbReference type="InterPro" id="IPR036097">
    <property type="entry name" value="HisK_dim/P_sf"/>
</dbReference>
<organism evidence="5 6">
    <name type="scientific">Pontibacter silvestris</name>
    <dbReference type="NCBI Taxonomy" id="2305183"/>
    <lineage>
        <taxon>Bacteria</taxon>
        <taxon>Pseudomonadati</taxon>
        <taxon>Bacteroidota</taxon>
        <taxon>Cytophagia</taxon>
        <taxon>Cytophagales</taxon>
        <taxon>Hymenobacteraceae</taxon>
        <taxon>Pontibacter</taxon>
    </lineage>
</organism>
<keyword evidence="3" id="KW-0129">CBS domain</keyword>
<dbReference type="SUPFAM" id="SSF55785">
    <property type="entry name" value="PYP-like sensor domain (PAS domain)"/>
    <property type="match status" value="1"/>
</dbReference>
<proteinExistence type="predicted"/>
<dbReference type="Gene3D" id="1.10.287.130">
    <property type="match status" value="1"/>
</dbReference>
<dbReference type="SUPFAM" id="SSF54631">
    <property type="entry name" value="CBS-domain pair"/>
    <property type="match status" value="1"/>
</dbReference>
<name>A0ABW4WZY4_9BACT</name>
<dbReference type="Pfam" id="PF00571">
    <property type="entry name" value="CBS"/>
    <property type="match status" value="1"/>
</dbReference>
<dbReference type="PROSITE" id="PS51371">
    <property type="entry name" value="CBS"/>
    <property type="match status" value="1"/>
</dbReference>
<sequence>MAPISKFIRHSYLTTSQYVGINAIKAELAHSNAIVVLDEDTQAFLGVLTPFDLIQKPHNLVVDCLSDKPVLAPDCKIEEALEVMENVHAEVLPVINNMELEGLIYKDDLIRFLSSQKTILEKRANNKRITIQRQNEVIEKAYRIEKALYYSTKSARLLLAPDGTVLFFNQTAYESSGAPPISLLHVGSNLRQYANDIPHLVGSNFDRDFEKALHGESVVVESELLYKEAGVWLRTEYNPVTVENQMVGVSVVTTDISERKHNELFINRQNEVLREIIHTQSHVLRRPVANILGLVNLLNRKAQMEGEDKMVLSMLEVSTKELDDIIRDIVEKASFVE</sequence>
<dbReference type="Gene3D" id="3.30.450.20">
    <property type="entry name" value="PAS domain"/>
    <property type="match status" value="1"/>
</dbReference>
<reference evidence="6" key="1">
    <citation type="journal article" date="2019" name="Int. J. Syst. Evol. Microbiol.">
        <title>The Global Catalogue of Microorganisms (GCM) 10K type strain sequencing project: providing services to taxonomists for standard genome sequencing and annotation.</title>
        <authorList>
            <consortium name="The Broad Institute Genomics Platform"/>
            <consortium name="The Broad Institute Genome Sequencing Center for Infectious Disease"/>
            <person name="Wu L."/>
            <person name="Ma J."/>
        </authorList>
    </citation>
    <scope>NUCLEOTIDE SEQUENCE [LARGE SCALE GENOMIC DNA]</scope>
    <source>
        <strain evidence="6">JCM 16545</strain>
    </source>
</reference>
<dbReference type="SUPFAM" id="SSF47384">
    <property type="entry name" value="Homodimeric domain of signal transducing histidine kinase"/>
    <property type="match status" value="1"/>
</dbReference>
<evidence type="ECO:0000256" key="3">
    <source>
        <dbReference type="PROSITE-ProRule" id="PRU00703"/>
    </source>
</evidence>
<evidence type="ECO:0000259" key="4">
    <source>
        <dbReference type="PROSITE" id="PS51371"/>
    </source>
</evidence>
<dbReference type="EC" id="2.7.13.3" evidence="2"/>
<keyword evidence="6" id="KW-1185">Reference proteome</keyword>
<dbReference type="InterPro" id="IPR013656">
    <property type="entry name" value="PAS_4"/>
</dbReference>
<dbReference type="InterPro" id="IPR035965">
    <property type="entry name" value="PAS-like_dom_sf"/>
</dbReference>
<accession>A0ABW4WZY4</accession>
<comment type="catalytic activity">
    <reaction evidence="1">
        <text>ATP + protein L-histidine = ADP + protein N-phospho-L-histidine.</text>
        <dbReference type="EC" id="2.7.13.3"/>
    </reaction>
</comment>